<sequence length="144" mass="17166">MKITSSQNFSNHHFPKKQEIRHHTSRLAFNFSFLTNTTQYNLKKNNKNVNNKIRLKLLEKIATLSEEDKILILNRSKEQGLELMPEEQVKLRINQEFKTSGRYDECDDDYWVFRLSKKGRVIGKISDNIFYILAVDPKFDLYKH</sequence>
<evidence type="ECO:0000313" key="1">
    <source>
        <dbReference type="EMBL" id="MDK6868797.1"/>
    </source>
</evidence>
<dbReference type="AlphaFoldDB" id="A0AAP6EP77"/>
<reference evidence="1" key="1">
    <citation type="submission" date="2023-05" db="EMBL/GenBank/DDBJ databases">
        <title>Cataloging the Phylogenetic Diversity of Human Bladder Bacteria.</title>
        <authorList>
            <person name="Du J."/>
        </authorList>
    </citation>
    <scope>NUCLEOTIDE SEQUENCE</scope>
    <source>
        <strain evidence="1">UMB6975B</strain>
    </source>
</reference>
<accession>A0AAP6EP77</accession>
<comment type="caution">
    <text evidence="1">The sequence shown here is derived from an EMBL/GenBank/DDBJ whole genome shotgun (WGS) entry which is preliminary data.</text>
</comment>
<protein>
    <submittedName>
        <fullName evidence="1">Uncharacterized protein</fullName>
    </submittedName>
</protein>
<organism evidence="1 2">
    <name type="scientific">Lactobacillus paragasseri</name>
    <dbReference type="NCBI Taxonomy" id="2107999"/>
    <lineage>
        <taxon>Bacteria</taxon>
        <taxon>Bacillati</taxon>
        <taxon>Bacillota</taxon>
        <taxon>Bacilli</taxon>
        <taxon>Lactobacillales</taxon>
        <taxon>Lactobacillaceae</taxon>
        <taxon>Lactobacillus</taxon>
    </lineage>
</organism>
<dbReference type="Proteomes" id="UP001232113">
    <property type="component" value="Unassembled WGS sequence"/>
</dbReference>
<gene>
    <name evidence="1" type="ORF">QP354_06920</name>
</gene>
<dbReference type="EMBL" id="JASOLY010000011">
    <property type="protein sequence ID" value="MDK6868797.1"/>
    <property type="molecule type" value="Genomic_DNA"/>
</dbReference>
<dbReference type="RefSeq" id="WP_144842119.1">
    <property type="nucleotide sequence ID" value="NZ_JADNBA010000005.1"/>
</dbReference>
<name>A0AAP6EP77_9LACO</name>
<proteinExistence type="predicted"/>
<evidence type="ECO:0000313" key="2">
    <source>
        <dbReference type="Proteomes" id="UP001232113"/>
    </source>
</evidence>